<evidence type="ECO:0000259" key="1">
    <source>
        <dbReference type="Pfam" id="PF02796"/>
    </source>
</evidence>
<organism evidence="2 3">
    <name type="scientific">Bifidobacterium longum subsp. longum</name>
    <dbReference type="NCBI Taxonomy" id="1679"/>
    <lineage>
        <taxon>Bacteria</taxon>
        <taxon>Bacillati</taxon>
        <taxon>Actinomycetota</taxon>
        <taxon>Actinomycetes</taxon>
        <taxon>Bifidobacteriales</taxon>
        <taxon>Bifidobacteriaceae</taxon>
        <taxon>Bifidobacterium</taxon>
    </lineage>
</organism>
<dbReference type="GO" id="GO:0003677">
    <property type="term" value="F:DNA binding"/>
    <property type="evidence" value="ECO:0007669"/>
    <property type="project" value="InterPro"/>
</dbReference>
<accession>A0AA46Q5E4</accession>
<gene>
    <name evidence="2" type="ORF">FCO76_10710</name>
</gene>
<feature type="non-terminal residue" evidence="2">
    <location>
        <position position="1"/>
    </location>
</feature>
<evidence type="ECO:0000313" key="2">
    <source>
        <dbReference type="EMBL" id="TPH33780.1"/>
    </source>
</evidence>
<protein>
    <recommendedName>
        <fullName evidence="1">Resolvase HTH domain-containing protein</fullName>
    </recommendedName>
</protein>
<dbReference type="Gene3D" id="1.10.10.60">
    <property type="entry name" value="Homeodomain-like"/>
    <property type="match status" value="1"/>
</dbReference>
<feature type="domain" description="Resolvase HTH" evidence="1">
    <location>
        <begin position="25"/>
        <end position="64"/>
    </location>
</feature>
<proteinExistence type="predicted"/>
<sequence length="87" mass="9876">IGSNVLDGLLRGRATKELMVMADPGRPRHYEEEFKRRIVQLYENGKPAREIRTECDISRSTLHRWVRGSATAVRPGRPTTARRSGTS</sequence>
<evidence type="ECO:0000313" key="3">
    <source>
        <dbReference type="Proteomes" id="UP000315512"/>
    </source>
</evidence>
<dbReference type="Proteomes" id="UP000315512">
    <property type="component" value="Unassembled WGS sequence"/>
</dbReference>
<dbReference type="EMBL" id="SZNG01000042">
    <property type="protein sequence ID" value="TPH33780.1"/>
    <property type="molecule type" value="Genomic_DNA"/>
</dbReference>
<reference evidence="2" key="1">
    <citation type="journal article" date="2019" name="Appl. Environ. Microbiol.">
        <title>An in vitro enrichment strategy for formulating synergistic synbiotics.</title>
        <authorList>
            <person name="Kok C.R."/>
            <person name="Quintero D.F.G."/>
            <person name="Niyirora C."/>
            <person name="Rose D."/>
            <person name="Li A."/>
            <person name="Hutkins R."/>
        </authorList>
    </citation>
    <scope>NUCLEOTIDE SEQUENCE</scope>
    <source>
        <strain evidence="2">CR15</strain>
    </source>
</reference>
<dbReference type="AlphaFoldDB" id="A0AA46Q5E4"/>
<dbReference type="InterPro" id="IPR006120">
    <property type="entry name" value="Resolvase_HTH_dom"/>
</dbReference>
<dbReference type="Pfam" id="PF02796">
    <property type="entry name" value="HTH_7"/>
    <property type="match status" value="1"/>
</dbReference>
<dbReference type="GO" id="GO:0000150">
    <property type="term" value="F:DNA strand exchange activity"/>
    <property type="evidence" value="ECO:0007669"/>
    <property type="project" value="InterPro"/>
</dbReference>
<dbReference type="InterPro" id="IPR009057">
    <property type="entry name" value="Homeodomain-like_sf"/>
</dbReference>
<name>A0AA46Q5E4_BIFLL</name>
<dbReference type="SUPFAM" id="SSF46689">
    <property type="entry name" value="Homeodomain-like"/>
    <property type="match status" value="1"/>
</dbReference>
<reference evidence="2" key="2">
    <citation type="submission" date="2019-04" db="EMBL/GenBank/DDBJ databases">
        <authorList>
            <person name="Kok C.R."/>
            <person name="Hutkins R."/>
        </authorList>
    </citation>
    <scope>NUCLEOTIDE SEQUENCE</scope>
    <source>
        <strain evidence="2">CR15</strain>
    </source>
</reference>
<comment type="caution">
    <text evidence="2">The sequence shown here is derived from an EMBL/GenBank/DDBJ whole genome shotgun (WGS) entry which is preliminary data.</text>
</comment>